<evidence type="ECO:0000313" key="1">
    <source>
        <dbReference type="EMBL" id="CAP96513.1"/>
    </source>
</evidence>
<organism evidence="1 2">
    <name type="scientific">Penicillium rubens (strain ATCC 28089 / DSM 1075 / NRRL 1951 / Wisconsin 54-1255)</name>
    <name type="common">Penicillium chrysogenum</name>
    <dbReference type="NCBI Taxonomy" id="500485"/>
    <lineage>
        <taxon>Eukaryota</taxon>
        <taxon>Fungi</taxon>
        <taxon>Dikarya</taxon>
        <taxon>Ascomycota</taxon>
        <taxon>Pezizomycotina</taxon>
        <taxon>Eurotiomycetes</taxon>
        <taxon>Eurotiomycetidae</taxon>
        <taxon>Eurotiales</taxon>
        <taxon>Aspergillaceae</taxon>
        <taxon>Penicillium</taxon>
        <taxon>Penicillium chrysogenum species complex</taxon>
    </lineage>
</organism>
<dbReference type="HOGENOM" id="CLU_903455_0_0_1"/>
<dbReference type="Proteomes" id="UP000000724">
    <property type="component" value="Contig Pc00c21"/>
</dbReference>
<gene>
    <name evidence="1" type="ORF">Pc21g16160</name>
    <name evidence="1" type="ORF">PCH_Pc21g16160</name>
</gene>
<protein>
    <submittedName>
        <fullName evidence="1">Uncharacterized protein</fullName>
    </submittedName>
</protein>
<name>B6HKL5_PENRW</name>
<accession>B6HKL5</accession>
<dbReference type="AlphaFoldDB" id="B6HKL5"/>
<sequence>MSRVETASVSFRTRDEAEVQDDHREVEVGLRVPWGIQVIPVSHGQFKINSRLLTCDGIFSRSNQFRLYWIVVGSGTEGRRVRAPAKNRNCGTRFMYKTRMDQRYGDRTGGWSKKANAPSFAVSDRSTRGRGGYFILGDIISIINPSPQYFPTLEGSGRTETGELQERYHQLFHFHELVCSDEVTGEWRGPSRILPRHRIVVEENVDIAGGDPSGKTRCCKAAGGSLGYIDRLDMHIKYNKSILAFMPEAGWHLMSGVRLKPLLATKLRSDIKKFHHVGVQLVPTWKEIGINDRYETCASGRDIFSEER</sequence>
<keyword evidence="2" id="KW-1185">Reference proteome</keyword>
<evidence type="ECO:0000313" key="2">
    <source>
        <dbReference type="Proteomes" id="UP000000724"/>
    </source>
</evidence>
<dbReference type="VEuPathDB" id="FungiDB:PCH_Pc21g16160"/>
<proteinExistence type="predicted"/>
<reference evidence="1 2" key="1">
    <citation type="journal article" date="2008" name="Nat. Biotechnol.">
        <title>Genome sequencing and analysis of the filamentous fungus Penicillium chrysogenum.</title>
        <authorList>
            <person name="van den Berg M.A."/>
            <person name="Albang R."/>
            <person name="Albermann K."/>
            <person name="Badger J.H."/>
            <person name="Daran J.-M."/>
            <person name="Driessen A.J.M."/>
            <person name="Garcia-Estrada C."/>
            <person name="Fedorova N.D."/>
            <person name="Harris D.M."/>
            <person name="Heijne W.H.M."/>
            <person name="Joardar V.S."/>
            <person name="Kiel J.A.K.W."/>
            <person name="Kovalchuk A."/>
            <person name="Martin J.F."/>
            <person name="Nierman W.C."/>
            <person name="Nijland J.G."/>
            <person name="Pronk J.T."/>
            <person name="Roubos J.A."/>
            <person name="van der Klei I.J."/>
            <person name="van Peij N.N.M.E."/>
            <person name="Veenhuis M."/>
            <person name="von Doehren H."/>
            <person name="Wagner C."/>
            <person name="Wortman J.R."/>
            <person name="Bovenberg R.A.L."/>
        </authorList>
    </citation>
    <scope>NUCLEOTIDE SEQUENCE [LARGE SCALE GENOMIC DNA]</scope>
    <source>
        <strain evidence="2">ATCC 28089 / DSM 1075 / NRRL 1951 / Wisconsin 54-1255</strain>
    </source>
</reference>
<dbReference type="EMBL" id="AM920436">
    <property type="protein sequence ID" value="CAP96513.1"/>
    <property type="molecule type" value="Genomic_DNA"/>
</dbReference>